<keyword evidence="3" id="KW-0732">Signal</keyword>
<keyword evidence="1" id="KW-0677">Repeat</keyword>
<evidence type="ECO:0000256" key="3">
    <source>
        <dbReference type="SAM" id="SignalP"/>
    </source>
</evidence>
<keyword evidence="6" id="KW-1185">Reference proteome</keyword>
<evidence type="ECO:0000313" key="6">
    <source>
        <dbReference type="Proteomes" id="UP001500908"/>
    </source>
</evidence>
<dbReference type="NCBIfam" id="TIGR03696">
    <property type="entry name" value="Rhs_assc_core"/>
    <property type="match status" value="1"/>
</dbReference>
<dbReference type="Gene3D" id="2.180.10.10">
    <property type="entry name" value="RHS repeat-associated core"/>
    <property type="match status" value="2"/>
</dbReference>
<evidence type="ECO:0000256" key="1">
    <source>
        <dbReference type="ARBA" id="ARBA00022737"/>
    </source>
</evidence>
<dbReference type="RefSeq" id="WP_344969189.1">
    <property type="nucleotide sequence ID" value="NZ_BAABDD010000006.1"/>
</dbReference>
<feature type="compositionally biased region" description="Low complexity" evidence="2">
    <location>
        <begin position="54"/>
        <end position="75"/>
    </location>
</feature>
<feature type="chain" id="PRO_5047357866" evidence="3">
    <location>
        <begin position="39"/>
        <end position="2224"/>
    </location>
</feature>
<feature type="region of interest" description="Disordered" evidence="2">
    <location>
        <begin position="1666"/>
        <end position="1690"/>
    </location>
</feature>
<name>A0ABP7FGS4_9ACTN</name>
<dbReference type="Pfam" id="PF25023">
    <property type="entry name" value="TEN_YD-shell"/>
    <property type="match status" value="1"/>
</dbReference>
<feature type="compositionally biased region" description="Gly residues" evidence="2">
    <location>
        <begin position="1972"/>
        <end position="1992"/>
    </location>
</feature>
<evidence type="ECO:0000313" key="5">
    <source>
        <dbReference type="EMBL" id="GAA3737275.1"/>
    </source>
</evidence>
<organism evidence="5 6">
    <name type="scientific">Salinactinospora qingdaonensis</name>
    <dbReference type="NCBI Taxonomy" id="702744"/>
    <lineage>
        <taxon>Bacteria</taxon>
        <taxon>Bacillati</taxon>
        <taxon>Actinomycetota</taxon>
        <taxon>Actinomycetes</taxon>
        <taxon>Streptosporangiales</taxon>
        <taxon>Nocardiopsidaceae</taxon>
        <taxon>Salinactinospora</taxon>
    </lineage>
</organism>
<feature type="compositionally biased region" description="Polar residues" evidence="2">
    <location>
        <begin position="85"/>
        <end position="100"/>
    </location>
</feature>
<dbReference type="EMBL" id="BAABDD010000006">
    <property type="protein sequence ID" value="GAA3737275.1"/>
    <property type="molecule type" value="Genomic_DNA"/>
</dbReference>
<feature type="region of interest" description="Disordered" evidence="2">
    <location>
        <begin position="139"/>
        <end position="223"/>
    </location>
</feature>
<dbReference type="InterPro" id="IPR056823">
    <property type="entry name" value="TEN-like_YD-shell"/>
</dbReference>
<dbReference type="InterPro" id="IPR022385">
    <property type="entry name" value="Rhs_assc_core"/>
</dbReference>
<feature type="region of interest" description="Disordered" evidence="2">
    <location>
        <begin position="1951"/>
        <end position="1992"/>
    </location>
</feature>
<dbReference type="PANTHER" id="PTHR32305">
    <property type="match status" value="1"/>
</dbReference>
<feature type="compositionally biased region" description="Low complexity" evidence="2">
    <location>
        <begin position="151"/>
        <end position="204"/>
    </location>
</feature>
<protein>
    <submittedName>
        <fullName evidence="5">RHS repeat-associated core domain-containing protein</fullName>
    </submittedName>
</protein>
<reference evidence="6" key="1">
    <citation type="journal article" date="2019" name="Int. J. Syst. Evol. Microbiol.">
        <title>The Global Catalogue of Microorganisms (GCM) 10K type strain sequencing project: providing services to taxonomists for standard genome sequencing and annotation.</title>
        <authorList>
            <consortium name="The Broad Institute Genomics Platform"/>
            <consortium name="The Broad Institute Genome Sequencing Center for Infectious Disease"/>
            <person name="Wu L."/>
            <person name="Ma J."/>
        </authorList>
    </citation>
    <scope>NUCLEOTIDE SEQUENCE [LARGE SCALE GENOMIC DNA]</scope>
    <source>
        <strain evidence="6">JCM 17137</strain>
    </source>
</reference>
<accession>A0ABP7FGS4</accession>
<evidence type="ECO:0000256" key="2">
    <source>
        <dbReference type="SAM" id="MobiDB-lite"/>
    </source>
</evidence>
<feature type="compositionally biased region" description="Low complexity" evidence="2">
    <location>
        <begin position="716"/>
        <end position="726"/>
    </location>
</feature>
<feature type="domain" description="Teneurin-like YD-shell" evidence="4">
    <location>
        <begin position="1699"/>
        <end position="1902"/>
    </location>
</feature>
<feature type="region of interest" description="Disordered" evidence="2">
    <location>
        <begin position="38"/>
        <end position="110"/>
    </location>
</feature>
<feature type="compositionally biased region" description="Basic and acidic residues" evidence="2">
    <location>
        <begin position="1666"/>
        <end position="1675"/>
    </location>
</feature>
<dbReference type="PANTHER" id="PTHR32305:SF17">
    <property type="entry name" value="TRNA NUCLEASE WAPA"/>
    <property type="match status" value="1"/>
</dbReference>
<feature type="compositionally biased region" description="Gly residues" evidence="2">
    <location>
        <begin position="2005"/>
        <end position="2017"/>
    </location>
</feature>
<gene>
    <name evidence="5" type="ORF">GCM10022402_16600</name>
</gene>
<feature type="region of interest" description="Disordered" evidence="2">
    <location>
        <begin position="2005"/>
        <end position="2036"/>
    </location>
</feature>
<comment type="caution">
    <text evidence="5">The sequence shown here is derived from an EMBL/GenBank/DDBJ whole genome shotgun (WGS) entry which is preliminary data.</text>
</comment>
<dbReference type="Proteomes" id="UP001500908">
    <property type="component" value="Unassembled WGS sequence"/>
</dbReference>
<feature type="compositionally biased region" description="Polar residues" evidence="2">
    <location>
        <begin position="884"/>
        <end position="900"/>
    </location>
</feature>
<dbReference type="InterPro" id="IPR006530">
    <property type="entry name" value="YD"/>
</dbReference>
<feature type="region of interest" description="Disordered" evidence="2">
    <location>
        <begin position="716"/>
        <end position="736"/>
    </location>
</feature>
<proteinExistence type="predicted"/>
<dbReference type="NCBIfam" id="TIGR01643">
    <property type="entry name" value="YD_repeat_2x"/>
    <property type="match status" value="2"/>
</dbReference>
<feature type="compositionally biased region" description="Polar residues" evidence="2">
    <location>
        <begin position="1681"/>
        <end position="1690"/>
    </location>
</feature>
<sequence length="2224" mass="239155">MSHPLAPARRRARIRNALSIATSLLLALSLLVTTPASAVPYNDRPETQETPSVAGSEAASAAAARDDAATQAARTDPTEPKWPAPQTQEVDLRTGQQQARTLAESKAAEPDAAVTLGAVSQEAARDWQLPEGLALAEENAGGQATADEQNAPSASAGASRTPTSAASPSASASASPSPSVTSPSPEPAASERPSPDPSDTAASPREPQVSTSPAAPEVSADQRAVRTASVEVLDREAAAKAGVDGLLLRVTRTDGGTVPGPVELSVDYTDFAPAFGGDYGKRLTLRALDDCVLEAADSDCGGAELDTQNDTEAQTLTTVAPASSGTGTLVAATSTAQSGTGDYSATPLSGASDWNVGVQTGDFNWSYPMDPPNVAGGLAPDIALNYSSQSIDGRTATSNNQTSWIGEGFTYQPGYIERRYKLCQDDDHQAADQCWARENAMLSLNGMSGELIIDDNGEWHLTNDDGARIEKLTGATNGDNNGEYWKVTTDDGTQYYFGRNRLPGWSSGDPETNSAWTVPVYGDDSGEPCYDSTFADAWCQQSYKWNLDYVVDTHGNAMAFYYEQETNHYGRNFTGQATPYDRGGYLTHIDYGLRSDDLFATAPARVDFTLGERCIPTEDFDCAPSNRTEANAEHWPDVPLDQVCEAGEDCTGKHSPTFFSTKKLNEVTTQIYDGSQYTDVDSWKLEHSYPEPGDGTDPALWLESIAHTGHVGGTVTTPAVTFGGTPMDNRVDDPSDGLAPMRKWRITAIYTEAGAQVDISYSSQQCAHDDTPEPDANTQRCYPVIWTPPGEQQITDWFHKYVVTQVTEIDLVAQQPDVVTSYDYQGGTAWHFDDPDGIVPEDRKTWSQFRGYEKVKVHKGNPNGTRSETEYLFFRGMDGDKQEGTGTRSVTITDSEGGQQTDHDAFRGMTREVIKRNGVGGEVVNKTITTPWKKQTGQRQYTWGTLHSHLTGTKKTTNYTALESGQRVTETVSTFDDRGFVTEEHDRGDVSDPDDDRCIRVTYARNTSAWILNTVSRTETVDVGCDTTASRPQDLISDVRRSYDGGTFGDAPTRGLVTTKERIAEYDSGSPVYQQVTEKTHDEYGRVLTATDALNNTTTTDYQADVPGGPATTITTTNPLNHTTVEERDPARSMTTAKVDAAGNRTELAYDPFGRLTKVWRADRDPDTGASPNMKFEYNLRKDTPTSVVTHKLNSDADYVTSYEIYDGLLRKRQTQSPAVGGGRVITDVFHNSRGLKVKQRDAYYNSSAPSEDLFIVNNDDDIPRQTETVYDGAGRATDVIQVSRGEEQWRTTTEHLGDRTKVTAPEGGTGTTTINDARGRTVELRKHHGRTPDGSYNATTYTYAKNGQRATVTDPEGNTWSYSYDLRGRKVETTDPDAGTTTTTYDALDRKVTTTDARGETIAYVYDALGRKVEMRDDSQTGALRAEWVYDTVATGQLSSATRYADGDAYTTSILGYNERNQPRATEISIPSSEGELAGDYMFLTLYNPDGSVQGRRMPAAGGLGLEVLAYDYNDLGMPTTLTGDDDIITDTTYTPDGKLLQRTFDSGNDAAWDTRAYEEATNRLSMNSIVPEVGTGSLVDRTYNYDDAGNILRIGDEPSGNGIASDVQCFEYDHQRRLTEAWTPDATGENACDADPEAQNLGGAAPYWHSYSYDAIGNRTQEVHHSASGDTVRDYTTPGAGQSQPHTVTQVDQTGAAGNVTESYDYDAAGNMVQRTTDTRDQALTWDAEGNLVNVSEASGGDTSYLYDAEGERLMRYADSEATLYLPGMELTWTTGDSNAEATRFYSQDGETVAVRQNDGTLHWVFSDHHQSGQLVMNAASGDTVRRRFTPFGQQRSSTGSWPSERGFVGGTVDASTGLTQLGARAYDADIGRFISVDPVMDLSDPQQMHGYAYANNNPISFTDPNGLWFDSVVEAVTGFVDSAVDTASSVVDSTVNWFRNLFPGGTTTVVPDEDNSSGPCGCSPVDSDGGNGSGDGHGGSGTAGSGSSGSGAGGYDWGYGGSSSGSSGSGGSSGSVGQAVNHDPYTGPTTDPLAESIDAARSNAYNPARIGGNGMYAPGVPPGCTLANIIQCYMQPTLVQLDQAVNEAQDRIRQGMQFWHRHGVISGGGCVAACGGFTYQNGTLAFTVGSGGLGGWGVATGYNHMDPRKAHMVSPTVCAVAPVYGGACVNHNATPDQSEEGFGVQYAYGAGFQVGGNITVLQLELKNLEPIPLTWPENSRL</sequence>
<dbReference type="InterPro" id="IPR050708">
    <property type="entry name" value="T6SS_VgrG/RHS"/>
</dbReference>
<feature type="signal peptide" evidence="3">
    <location>
        <begin position="1"/>
        <end position="38"/>
    </location>
</feature>
<feature type="region of interest" description="Disordered" evidence="2">
    <location>
        <begin position="877"/>
        <end position="903"/>
    </location>
</feature>
<dbReference type="InterPro" id="IPR010221">
    <property type="entry name" value="VCBS_dom"/>
</dbReference>
<dbReference type="NCBIfam" id="TIGR01965">
    <property type="entry name" value="VCBS_repeat"/>
    <property type="match status" value="1"/>
</dbReference>
<evidence type="ECO:0000259" key="4">
    <source>
        <dbReference type="Pfam" id="PF25023"/>
    </source>
</evidence>
<dbReference type="Pfam" id="PF05593">
    <property type="entry name" value="RHS_repeat"/>
    <property type="match status" value="2"/>
</dbReference>
<dbReference type="InterPro" id="IPR031325">
    <property type="entry name" value="RHS_repeat"/>
</dbReference>